<organism evidence="1">
    <name type="scientific">Arundo donax</name>
    <name type="common">Giant reed</name>
    <name type="synonym">Donax arundinaceus</name>
    <dbReference type="NCBI Taxonomy" id="35708"/>
    <lineage>
        <taxon>Eukaryota</taxon>
        <taxon>Viridiplantae</taxon>
        <taxon>Streptophyta</taxon>
        <taxon>Embryophyta</taxon>
        <taxon>Tracheophyta</taxon>
        <taxon>Spermatophyta</taxon>
        <taxon>Magnoliopsida</taxon>
        <taxon>Liliopsida</taxon>
        <taxon>Poales</taxon>
        <taxon>Poaceae</taxon>
        <taxon>PACMAD clade</taxon>
        <taxon>Arundinoideae</taxon>
        <taxon>Arundineae</taxon>
        <taxon>Arundo</taxon>
    </lineage>
</organism>
<dbReference type="AlphaFoldDB" id="A0A0A9FAP7"/>
<reference evidence="1" key="1">
    <citation type="submission" date="2014-09" db="EMBL/GenBank/DDBJ databases">
        <authorList>
            <person name="Magalhaes I.L.F."/>
            <person name="Oliveira U."/>
            <person name="Santos F.R."/>
            <person name="Vidigal T.H.D.A."/>
            <person name="Brescovit A.D."/>
            <person name="Santos A.J."/>
        </authorList>
    </citation>
    <scope>NUCLEOTIDE SEQUENCE</scope>
    <source>
        <tissue evidence="1">Shoot tissue taken approximately 20 cm above the soil surface</tissue>
    </source>
</reference>
<name>A0A0A9FAP7_ARUDO</name>
<evidence type="ECO:0000313" key="1">
    <source>
        <dbReference type="EMBL" id="JAE08289.1"/>
    </source>
</evidence>
<sequence>MSTLNTIATHDVDHMPTDFQFSLMETGGKNC</sequence>
<dbReference type="EMBL" id="GBRH01189607">
    <property type="protein sequence ID" value="JAE08289.1"/>
    <property type="molecule type" value="Transcribed_RNA"/>
</dbReference>
<accession>A0A0A9FAP7</accession>
<proteinExistence type="predicted"/>
<protein>
    <submittedName>
        <fullName evidence="1">Uncharacterized protein</fullName>
    </submittedName>
</protein>
<reference evidence="1" key="2">
    <citation type="journal article" date="2015" name="Data Brief">
        <title>Shoot transcriptome of the giant reed, Arundo donax.</title>
        <authorList>
            <person name="Barrero R.A."/>
            <person name="Guerrero F.D."/>
            <person name="Moolhuijzen P."/>
            <person name="Goolsby J.A."/>
            <person name="Tidwell J."/>
            <person name="Bellgard S.E."/>
            <person name="Bellgard M.I."/>
        </authorList>
    </citation>
    <scope>NUCLEOTIDE SEQUENCE</scope>
    <source>
        <tissue evidence="1">Shoot tissue taken approximately 20 cm above the soil surface</tissue>
    </source>
</reference>